<organism evidence="1">
    <name type="scientific">marine sediment metagenome</name>
    <dbReference type="NCBI Taxonomy" id="412755"/>
    <lineage>
        <taxon>unclassified sequences</taxon>
        <taxon>metagenomes</taxon>
        <taxon>ecological metagenomes</taxon>
    </lineage>
</organism>
<sequence length="85" mass="9072">IGTGTGILAILAARLDAVVTAYEESDVVRGIADTNFKLNEVDIMLHGEWQGYVEVTYDLVVANLGNVDYGELGILKAGTEVWTSG</sequence>
<evidence type="ECO:0000313" key="1">
    <source>
        <dbReference type="EMBL" id="KKL71130.1"/>
    </source>
</evidence>
<name>A0A0F9GP03_9ZZZZ</name>
<accession>A0A0F9GP03</accession>
<reference evidence="1" key="1">
    <citation type="journal article" date="2015" name="Nature">
        <title>Complex archaea that bridge the gap between prokaryotes and eukaryotes.</title>
        <authorList>
            <person name="Spang A."/>
            <person name="Saw J.H."/>
            <person name="Jorgensen S.L."/>
            <person name="Zaremba-Niedzwiedzka K."/>
            <person name="Martijn J."/>
            <person name="Lind A.E."/>
            <person name="van Eijk R."/>
            <person name="Schleper C."/>
            <person name="Guy L."/>
            <person name="Ettema T.J."/>
        </authorList>
    </citation>
    <scope>NUCLEOTIDE SEQUENCE</scope>
</reference>
<dbReference type="AlphaFoldDB" id="A0A0F9GP03"/>
<dbReference type="InterPro" id="IPR029063">
    <property type="entry name" value="SAM-dependent_MTases_sf"/>
</dbReference>
<dbReference type="Gene3D" id="3.40.50.150">
    <property type="entry name" value="Vaccinia Virus protein VP39"/>
    <property type="match status" value="1"/>
</dbReference>
<dbReference type="SUPFAM" id="SSF53335">
    <property type="entry name" value="S-adenosyl-L-methionine-dependent methyltransferases"/>
    <property type="match status" value="1"/>
</dbReference>
<protein>
    <recommendedName>
        <fullName evidence="2">Methyltransferase small domain-containing protein</fullName>
    </recommendedName>
</protein>
<dbReference type="EMBL" id="LAZR01025680">
    <property type="protein sequence ID" value="KKL71130.1"/>
    <property type="molecule type" value="Genomic_DNA"/>
</dbReference>
<gene>
    <name evidence="1" type="ORF">LCGC14_2097970</name>
</gene>
<comment type="caution">
    <text evidence="1">The sequence shown here is derived from an EMBL/GenBank/DDBJ whole genome shotgun (WGS) entry which is preliminary data.</text>
</comment>
<evidence type="ECO:0008006" key="2">
    <source>
        <dbReference type="Google" id="ProtNLM"/>
    </source>
</evidence>
<dbReference type="Pfam" id="PF06325">
    <property type="entry name" value="PrmA"/>
    <property type="match status" value="1"/>
</dbReference>
<feature type="non-terminal residue" evidence="1">
    <location>
        <position position="1"/>
    </location>
</feature>
<proteinExistence type="predicted"/>